<evidence type="ECO:0000313" key="3">
    <source>
        <dbReference type="EMBL" id="CAL1366855.1"/>
    </source>
</evidence>
<gene>
    <name evidence="3" type="ORF">LTRI10_LOCUS10832</name>
</gene>
<accession>A0AAV2D534</accession>
<sequence length="97" mass="10877">MQTSIIVVTTAFLLTPTLSPPYPLPSSPQPHLSPSLHHCRRLCLPCRRTAVLPPRPVAPLSSPAPPSRGQDSSLPPSFLIPIFFSRSDSLYWYQYHW</sequence>
<dbReference type="Proteomes" id="UP001497516">
    <property type="component" value="Chromosome 2"/>
</dbReference>
<reference evidence="3 4" key="1">
    <citation type="submission" date="2024-04" db="EMBL/GenBank/DDBJ databases">
        <authorList>
            <person name="Fracassetti M."/>
        </authorList>
    </citation>
    <scope>NUCLEOTIDE SEQUENCE [LARGE SCALE GENOMIC DNA]</scope>
</reference>
<organism evidence="3 4">
    <name type="scientific">Linum trigynum</name>
    <dbReference type="NCBI Taxonomy" id="586398"/>
    <lineage>
        <taxon>Eukaryota</taxon>
        <taxon>Viridiplantae</taxon>
        <taxon>Streptophyta</taxon>
        <taxon>Embryophyta</taxon>
        <taxon>Tracheophyta</taxon>
        <taxon>Spermatophyta</taxon>
        <taxon>Magnoliopsida</taxon>
        <taxon>eudicotyledons</taxon>
        <taxon>Gunneridae</taxon>
        <taxon>Pentapetalae</taxon>
        <taxon>rosids</taxon>
        <taxon>fabids</taxon>
        <taxon>Malpighiales</taxon>
        <taxon>Linaceae</taxon>
        <taxon>Linum</taxon>
    </lineage>
</organism>
<proteinExistence type="predicted"/>
<keyword evidence="4" id="KW-1185">Reference proteome</keyword>
<feature type="signal peptide" evidence="2">
    <location>
        <begin position="1"/>
        <end position="19"/>
    </location>
</feature>
<evidence type="ECO:0000256" key="1">
    <source>
        <dbReference type="SAM" id="MobiDB-lite"/>
    </source>
</evidence>
<feature type="region of interest" description="Disordered" evidence="1">
    <location>
        <begin position="53"/>
        <end position="73"/>
    </location>
</feature>
<feature type="compositionally biased region" description="Pro residues" evidence="1">
    <location>
        <begin position="53"/>
        <end position="66"/>
    </location>
</feature>
<evidence type="ECO:0000256" key="2">
    <source>
        <dbReference type="SAM" id="SignalP"/>
    </source>
</evidence>
<protein>
    <submittedName>
        <fullName evidence="3">Uncharacterized protein</fullName>
    </submittedName>
</protein>
<evidence type="ECO:0000313" key="4">
    <source>
        <dbReference type="Proteomes" id="UP001497516"/>
    </source>
</evidence>
<name>A0AAV2D534_9ROSI</name>
<dbReference type="AlphaFoldDB" id="A0AAV2D534"/>
<dbReference type="EMBL" id="OZ034815">
    <property type="protein sequence ID" value="CAL1366855.1"/>
    <property type="molecule type" value="Genomic_DNA"/>
</dbReference>
<keyword evidence="2" id="KW-0732">Signal</keyword>
<feature type="chain" id="PRO_5043606736" evidence="2">
    <location>
        <begin position="20"/>
        <end position="97"/>
    </location>
</feature>